<evidence type="ECO:0000256" key="4">
    <source>
        <dbReference type="SAM" id="Phobius"/>
    </source>
</evidence>
<reference evidence="5 6" key="1">
    <citation type="submission" date="2024-02" db="EMBL/GenBank/DDBJ databases">
        <title>Bacteria isolated from the canopy kelp, Nereocystis luetkeana.</title>
        <authorList>
            <person name="Pfister C.A."/>
            <person name="Younker I.T."/>
            <person name="Light S.H."/>
        </authorList>
    </citation>
    <scope>NUCLEOTIDE SEQUENCE [LARGE SCALE GENOMIC DNA]</scope>
    <source>
        <strain evidence="5 6">TI.1.15</strain>
    </source>
</reference>
<dbReference type="Proteomes" id="UP001377160">
    <property type="component" value="Unassembled WGS sequence"/>
</dbReference>
<keyword evidence="2 4" id="KW-1133">Transmembrane helix</keyword>
<dbReference type="RefSeq" id="WP_341634762.1">
    <property type="nucleotide sequence ID" value="NZ_JBANDX010000004.1"/>
</dbReference>
<feature type="transmembrane region" description="Helical" evidence="4">
    <location>
        <begin position="174"/>
        <end position="195"/>
    </location>
</feature>
<evidence type="ECO:0000313" key="6">
    <source>
        <dbReference type="Proteomes" id="UP001377160"/>
    </source>
</evidence>
<keyword evidence="1 4" id="KW-0812">Transmembrane</keyword>
<dbReference type="InterPro" id="IPR011701">
    <property type="entry name" value="MFS"/>
</dbReference>
<feature type="transmembrane region" description="Helical" evidence="4">
    <location>
        <begin position="370"/>
        <end position="391"/>
    </location>
</feature>
<dbReference type="SUPFAM" id="SSF103473">
    <property type="entry name" value="MFS general substrate transporter"/>
    <property type="match status" value="1"/>
</dbReference>
<feature type="transmembrane region" description="Helical" evidence="4">
    <location>
        <begin position="341"/>
        <end position="358"/>
    </location>
</feature>
<comment type="caution">
    <text evidence="5">The sequence shown here is derived from an EMBL/GenBank/DDBJ whole genome shotgun (WGS) entry which is preliminary data.</text>
</comment>
<evidence type="ECO:0000256" key="2">
    <source>
        <dbReference type="ARBA" id="ARBA00022989"/>
    </source>
</evidence>
<feature type="transmembrane region" description="Helical" evidence="4">
    <location>
        <begin position="12"/>
        <end position="34"/>
    </location>
</feature>
<keyword evidence="6" id="KW-1185">Reference proteome</keyword>
<dbReference type="Pfam" id="PF07690">
    <property type="entry name" value="MFS_1"/>
    <property type="match status" value="1"/>
</dbReference>
<keyword evidence="3 4" id="KW-0472">Membrane</keyword>
<dbReference type="PANTHER" id="PTHR23546:SF1">
    <property type="entry name" value="MEMBRANE PROTEIN"/>
    <property type="match status" value="1"/>
</dbReference>
<feature type="transmembrane region" description="Helical" evidence="4">
    <location>
        <begin position="46"/>
        <end position="64"/>
    </location>
</feature>
<feature type="transmembrane region" description="Helical" evidence="4">
    <location>
        <begin position="76"/>
        <end position="96"/>
    </location>
</feature>
<evidence type="ECO:0000256" key="3">
    <source>
        <dbReference type="ARBA" id="ARBA00023136"/>
    </source>
</evidence>
<feature type="transmembrane region" description="Helical" evidence="4">
    <location>
        <begin position="315"/>
        <end position="335"/>
    </location>
</feature>
<proteinExistence type="predicted"/>
<evidence type="ECO:0000256" key="1">
    <source>
        <dbReference type="ARBA" id="ARBA00022692"/>
    </source>
</evidence>
<dbReference type="Gene3D" id="1.20.1250.20">
    <property type="entry name" value="MFS general substrate transporter like domains"/>
    <property type="match status" value="1"/>
</dbReference>
<name>A0ABU9FPU4_9VIBR</name>
<feature type="transmembrane region" description="Helical" evidence="4">
    <location>
        <begin position="131"/>
        <end position="154"/>
    </location>
</feature>
<gene>
    <name evidence="5" type="ORF">V8Z71_07845</name>
</gene>
<sequence length="429" mass="46112">MSVIQNKKFHLMAISLVSALMGIGQNGLLVSLPFLVEQSAFSLPTWSIFIVIGSLLFLPSAPFWGRYSDKYGPKKVVIQALVGMAVSFALLCLFAMSSHLFVASNHLFSASTDLLSTSSDLFAMGRHIDPVLVVCFVGLIFARIIYGCTVSGMVPASQHWAILLCGEKNRLQAITSVSIGLSAGRLIGPLISIFALKLSPFAPLMIMIFLPCVALVAAMLLPAPKLDSKRLSEKGALSWLPKKILWPFLSSGLLLCAAVALLQYSFSPLIYSVTHWSTEQLSDAIGILLTISAACTFMAQILVIKKGKLTPAVMYRWGAFGLVAGFLMFLIPNIWVLGGAMVFAAIGAALLVPAYTLLATEKQSDSPGAAAGYISMSHTLGYGVASLLAFTSTLHPLYPIYLCILFSILILATAYFVKNNENTDTVELI</sequence>
<accession>A0ABU9FPU4</accession>
<evidence type="ECO:0000313" key="5">
    <source>
        <dbReference type="EMBL" id="MEL0608221.1"/>
    </source>
</evidence>
<feature type="transmembrane region" description="Helical" evidence="4">
    <location>
        <begin position="244"/>
        <end position="264"/>
    </location>
</feature>
<organism evidence="5 6">
    <name type="scientific">Vibrio echinoideorum</name>
    <dbReference type="NCBI Taxonomy" id="2100116"/>
    <lineage>
        <taxon>Bacteria</taxon>
        <taxon>Pseudomonadati</taxon>
        <taxon>Pseudomonadota</taxon>
        <taxon>Gammaproteobacteria</taxon>
        <taxon>Vibrionales</taxon>
        <taxon>Vibrionaceae</taxon>
        <taxon>Vibrio</taxon>
    </lineage>
</organism>
<feature type="transmembrane region" description="Helical" evidence="4">
    <location>
        <begin position="201"/>
        <end position="223"/>
    </location>
</feature>
<dbReference type="EMBL" id="JBANDX010000004">
    <property type="protein sequence ID" value="MEL0608221.1"/>
    <property type="molecule type" value="Genomic_DNA"/>
</dbReference>
<feature type="transmembrane region" description="Helical" evidence="4">
    <location>
        <begin position="284"/>
        <end position="303"/>
    </location>
</feature>
<dbReference type="InterPro" id="IPR036259">
    <property type="entry name" value="MFS_trans_sf"/>
</dbReference>
<feature type="transmembrane region" description="Helical" evidence="4">
    <location>
        <begin position="397"/>
        <end position="417"/>
    </location>
</feature>
<protein>
    <submittedName>
        <fullName evidence="5">MFS transporter</fullName>
    </submittedName>
</protein>
<dbReference type="PANTHER" id="PTHR23546">
    <property type="entry name" value="TRANSPORT PROTEIN"/>
    <property type="match status" value="1"/>
</dbReference>